<dbReference type="GO" id="GO:0043952">
    <property type="term" value="P:protein transport by the Sec complex"/>
    <property type="evidence" value="ECO:0007669"/>
    <property type="project" value="TreeGrafter"/>
</dbReference>
<keyword evidence="2" id="KW-0813">Transport</keyword>
<evidence type="ECO:0000313" key="11">
    <source>
        <dbReference type="Proteomes" id="UP000000845"/>
    </source>
</evidence>
<keyword evidence="7" id="KW-0811">Translocation</keyword>
<dbReference type="AlphaFoldDB" id="D1ANJ4"/>
<dbReference type="PANTHER" id="PTHR33910">
    <property type="entry name" value="PROTEIN TRANSLOCASE SUBUNIT SECE"/>
    <property type="match status" value="1"/>
</dbReference>
<dbReference type="PANTHER" id="PTHR33910:SF1">
    <property type="entry name" value="PROTEIN TRANSLOCASE SUBUNIT SECE"/>
    <property type="match status" value="1"/>
</dbReference>
<reference evidence="11" key="1">
    <citation type="submission" date="2009-09" db="EMBL/GenBank/DDBJ databases">
        <title>The complete chromosome of Sebaldella termitidis ATCC 33386.</title>
        <authorList>
            <consortium name="US DOE Joint Genome Institute (JGI-PGF)"/>
            <person name="Lucas S."/>
            <person name="Copeland A."/>
            <person name="Lapidus A."/>
            <person name="Glavina del Rio T."/>
            <person name="Dalin E."/>
            <person name="Tice H."/>
            <person name="Bruce D."/>
            <person name="Goodwin L."/>
            <person name="Pitluck S."/>
            <person name="Kyrpides N."/>
            <person name="Mavromatis K."/>
            <person name="Ivanova N."/>
            <person name="Mikhailova N."/>
            <person name="Sims D."/>
            <person name="Meincke L."/>
            <person name="Brettin T."/>
            <person name="Detter J.C."/>
            <person name="Han C."/>
            <person name="Larimer F."/>
            <person name="Land M."/>
            <person name="Hauser L."/>
            <person name="Markowitz V."/>
            <person name="Cheng J.F."/>
            <person name="Hugenholtz P."/>
            <person name="Woyke T."/>
            <person name="Wu D."/>
            <person name="Eisen J.A."/>
        </authorList>
    </citation>
    <scope>NUCLEOTIDE SEQUENCE [LARGE SCALE GENOMIC DNA]</scope>
    <source>
        <strain evidence="11">ATCC 33386 / NCTC 11300</strain>
    </source>
</reference>
<proteinExistence type="predicted"/>
<dbReference type="RefSeq" id="WP_012862380.1">
    <property type="nucleotide sequence ID" value="NC_013517.1"/>
</dbReference>
<comment type="subcellular location">
    <subcellularLocation>
        <location evidence="1">Membrane</location>
    </subcellularLocation>
</comment>
<evidence type="ECO:0000256" key="7">
    <source>
        <dbReference type="ARBA" id="ARBA00023010"/>
    </source>
</evidence>
<dbReference type="InterPro" id="IPR005807">
    <property type="entry name" value="SecE_bac"/>
</dbReference>
<dbReference type="eggNOG" id="COG0690">
    <property type="taxonomic scope" value="Bacteria"/>
</dbReference>
<evidence type="ECO:0000256" key="1">
    <source>
        <dbReference type="ARBA" id="ARBA00004370"/>
    </source>
</evidence>
<evidence type="ECO:0000256" key="9">
    <source>
        <dbReference type="SAM" id="Phobius"/>
    </source>
</evidence>
<dbReference type="STRING" id="526218.Sterm_2955"/>
<reference evidence="10 11" key="2">
    <citation type="journal article" date="2010" name="Stand. Genomic Sci.">
        <title>Complete genome sequence of Sebaldella termitidis type strain (NCTC 11300).</title>
        <authorList>
            <person name="Harmon-Smith M."/>
            <person name="Celia L."/>
            <person name="Chertkov O."/>
            <person name="Lapidus A."/>
            <person name="Copeland A."/>
            <person name="Glavina Del Rio T."/>
            <person name="Nolan M."/>
            <person name="Lucas S."/>
            <person name="Tice H."/>
            <person name="Cheng J.F."/>
            <person name="Han C."/>
            <person name="Detter J.C."/>
            <person name="Bruce D."/>
            <person name="Goodwin L."/>
            <person name="Pitluck S."/>
            <person name="Pati A."/>
            <person name="Liolios K."/>
            <person name="Ivanova N."/>
            <person name="Mavromatis K."/>
            <person name="Mikhailova N."/>
            <person name="Chen A."/>
            <person name="Palaniappan K."/>
            <person name="Land M."/>
            <person name="Hauser L."/>
            <person name="Chang Y.J."/>
            <person name="Jeffries C.D."/>
            <person name="Brettin T."/>
            <person name="Goker M."/>
            <person name="Beck B."/>
            <person name="Bristow J."/>
            <person name="Eisen J.A."/>
            <person name="Markowitz V."/>
            <person name="Hugenholtz P."/>
            <person name="Kyrpides N.C."/>
            <person name="Klenk H.P."/>
            <person name="Chen F."/>
        </authorList>
    </citation>
    <scope>NUCLEOTIDE SEQUENCE [LARGE SCALE GENOMIC DNA]</scope>
    <source>
        <strain evidence="11">ATCC 33386 / NCTC 11300</strain>
    </source>
</reference>
<dbReference type="Gene3D" id="1.20.5.1030">
    <property type="entry name" value="Preprotein translocase secy subunit"/>
    <property type="match status" value="1"/>
</dbReference>
<dbReference type="KEGG" id="str:Sterm_2955"/>
<keyword evidence="8 9" id="KW-0472">Membrane</keyword>
<dbReference type="GO" id="GO:0009306">
    <property type="term" value="P:protein secretion"/>
    <property type="evidence" value="ECO:0007669"/>
    <property type="project" value="InterPro"/>
</dbReference>
<dbReference type="Proteomes" id="UP000000845">
    <property type="component" value="Chromosome"/>
</dbReference>
<dbReference type="GO" id="GO:0005886">
    <property type="term" value="C:plasma membrane"/>
    <property type="evidence" value="ECO:0007669"/>
    <property type="project" value="TreeGrafter"/>
</dbReference>
<evidence type="ECO:0000256" key="3">
    <source>
        <dbReference type="ARBA" id="ARBA00022475"/>
    </source>
</evidence>
<feature type="transmembrane region" description="Helical" evidence="9">
    <location>
        <begin position="20"/>
        <end position="40"/>
    </location>
</feature>
<evidence type="ECO:0000256" key="5">
    <source>
        <dbReference type="ARBA" id="ARBA00022927"/>
    </source>
</evidence>
<dbReference type="NCBIfam" id="TIGR00964">
    <property type="entry name" value="secE_bact"/>
    <property type="match status" value="1"/>
</dbReference>
<dbReference type="GO" id="GO:0006886">
    <property type="term" value="P:intracellular protein transport"/>
    <property type="evidence" value="ECO:0007669"/>
    <property type="project" value="InterPro"/>
</dbReference>
<protein>
    <submittedName>
        <fullName evidence="10">Preprotein translocase, SecE subunit</fullName>
    </submittedName>
</protein>
<evidence type="ECO:0000256" key="6">
    <source>
        <dbReference type="ARBA" id="ARBA00022989"/>
    </source>
</evidence>
<accession>D1ANJ4</accession>
<evidence type="ECO:0000256" key="8">
    <source>
        <dbReference type="ARBA" id="ARBA00023136"/>
    </source>
</evidence>
<keyword evidence="4 9" id="KW-0812">Transmembrane</keyword>
<evidence type="ECO:0000256" key="2">
    <source>
        <dbReference type="ARBA" id="ARBA00022448"/>
    </source>
</evidence>
<name>D1ANJ4_SEBTE</name>
<evidence type="ECO:0000256" key="4">
    <source>
        <dbReference type="ARBA" id="ARBA00022692"/>
    </source>
</evidence>
<keyword evidence="3" id="KW-1003">Cell membrane</keyword>
<keyword evidence="6 9" id="KW-1133">Transmembrane helix</keyword>
<organism evidence="10 11">
    <name type="scientific">Sebaldella termitidis (strain ATCC 33386 / NCTC 11300)</name>
    <dbReference type="NCBI Taxonomy" id="526218"/>
    <lineage>
        <taxon>Bacteria</taxon>
        <taxon>Fusobacteriati</taxon>
        <taxon>Fusobacteriota</taxon>
        <taxon>Fusobacteriia</taxon>
        <taxon>Fusobacteriales</taxon>
        <taxon>Leptotrichiaceae</taxon>
        <taxon>Sebaldella</taxon>
    </lineage>
</organism>
<dbReference type="Pfam" id="PF00584">
    <property type="entry name" value="SecE"/>
    <property type="match status" value="1"/>
</dbReference>
<dbReference type="GO" id="GO:0006605">
    <property type="term" value="P:protein targeting"/>
    <property type="evidence" value="ECO:0007669"/>
    <property type="project" value="InterPro"/>
</dbReference>
<dbReference type="InterPro" id="IPR038379">
    <property type="entry name" value="SecE_sf"/>
</dbReference>
<dbReference type="HOGENOM" id="CLU_113663_4_3_0"/>
<dbReference type="GO" id="GO:0008320">
    <property type="term" value="F:protein transmembrane transporter activity"/>
    <property type="evidence" value="ECO:0007669"/>
    <property type="project" value="InterPro"/>
</dbReference>
<gene>
    <name evidence="10" type="ordered locus">Sterm_2955</name>
</gene>
<sequence>MLKEIIDEYKKVYWPSKQEVLHVTVIVLLITIFISLYVVAFDLSFNRVLSLLITFLRGK</sequence>
<keyword evidence="11" id="KW-1185">Reference proteome</keyword>
<keyword evidence="5" id="KW-0653">Protein transport</keyword>
<dbReference type="EMBL" id="CP001739">
    <property type="protein sequence ID" value="ACZ09798.1"/>
    <property type="molecule type" value="Genomic_DNA"/>
</dbReference>
<evidence type="ECO:0000313" key="10">
    <source>
        <dbReference type="EMBL" id="ACZ09798.1"/>
    </source>
</evidence>
<dbReference type="InterPro" id="IPR001901">
    <property type="entry name" value="Translocase_SecE/Sec61-g"/>
</dbReference>